<gene>
    <name evidence="2" type="primary">107366793</name>
</gene>
<evidence type="ECO:0000313" key="2">
    <source>
        <dbReference type="EnsemblMetazoa" id="tetur19g00810.1"/>
    </source>
</evidence>
<dbReference type="HOGENOM" id="CLU_970849_0_0_1"/>
<reference evidence="2" key="2">
    <citation type="submission" date="2015-06" db="UniProtKB">
        <authorList>
            <consortium name="EnsemblMetazoa"/>
        </authorList>
    </citation>
    <scope>IDENTIFICATION</scope>
</reference>
<protein>
    <submittedName>
        <fullName evidence="2">Uncharacterized protein</fullName>
    </submittedName>
</protein>
<feature type="compositionally biased region" description="Low complexity" evidence="1">
    <location>
        <begin position="131"/>
        <end position="149"/>
    </location>
</feature>
<dbReference type="KEGG" id="tut:107366793"/>
<dbReference type="OMA" id="ECDLEHD"/>
<dbReference type="OrthoDB" id="10496663at2759"/>
<keyword evidence="3" id="KW-1185">Reference proteome</keyword>
<proteinExistence type="predicted"/>
<dbReference type="EMBL" id="CAEY01000418">
    <property type="status" value="NOT_ANNOTATED_CDS"/>
    <property type="molecule type" value="Genomic_DNA"/>
</dbReference>
<dbReference type="Proteomes" id="UP000015104">
    <property type="component" value="Unassembled WGS sequence"/>
</dbReference>
<sequence>MTDSTIDETYVPGGFSTESGYSLGEECDLEHDQWLQNYLTTIDKIVLLGKAPAKGLSEPVINECYQWRDKFRQKFSESERGSIFLKYSNQTDSNWTNFETRSATSKSSIESFKWDPSRLISRFSRQQYDLSSSTTSKSSSDTSQITLSSRGSISEENGGKGLGASRAVILEPLKSHNKSVPSTIDDVGPSIKKPKPIQLPPINGKPSKISKRLGSINASNNQVIHKKGFPSPPVFFSINDIFAHKTNTDDYMSKSENIFEHKNQAKSKGFFRNYQKAEKYQANGSSS</sequence>
<feature type="region of interest" description="Disordered" evidence="1">
    <location>
        <begin position="178"/>
        <end position="206"/>
    </location>
</feature>
<name>T1KRV1_TETUR</name>
<feature type="region of interest" description="Disordered" evidence="1">
    <location>
        <begin position="131"/>
        <end position="160"/>
    </location>
</feature>
<dbReference type="EnsemblMetazoa" id="tetur19g00810.1">
    <property type="protein sequence ID" value="tetur19g00810.1"/>
    <property type="gene ID" value="tetur19g00810"/>
</dbReference>
<dbReference type="AlphaFoldDB" id="T1KRV1"/>
<accession>T1KRV1</accession>
<evidence type="ECO:0000256" key="1">
    <source>
        <dbReference type="SAM" id="MobiDB-lite"/>
    </source>
</evidence>
<organism evidence="2 3">
    <name type="scientific">Tetranychus urticae</name>
    <name type="common">Two-spotted spider mite</name>
    <dbReference type="NCBI Taxonomy" id="32264"/>
    <lineage>
        <taxon>Eukaryota</taxon>
        <taxon>Metazoa</taxon>
        <taxon>Ecdysozoa</taxon>
        <taxon>Arthropoda</taxon>
        <taxon>Chelicerata</taxon>
        <taxon>Arachnida</taxon>
        <taxon>Acari</taxon>
        <taxon>Acariformes</taxon>
        <taxon>Trombidiformes</taxon>
        <taxon>Prostigmata</taxon>
        <taxon>Eleutherengona</taxon>
        <taxon>Raphignathae</taxon>
        <taxon>Tetranychoidea</taxon>
        <taxon>Tetranychidae</taxon>
        <taxon>Tetranychus</taxon>
    </lineage>
</organism>
<evidence type="ECO:0000313" key="3">
    <source>
        <dbReference type="Proteomes" id="UP000015104"/>
    </source>
</evidence>
<reference evidence="3" key="1">
    <citation type="submission" date="2011-08" db="EMBL/GenBank/DDBJ databases">
        <authorList>
            <person name="Rombauts S."/>
        </authorList>
    </citation>
    <scope>NUCLEOTIDE SEQUENCE</scope>
    <source>
        <strain evidence="3">London</strain>
    </source>
</reference>